<dbReference type="AlphaFoldDB" id="A0A1F2PJK2"/>
<accession>A0A1F2PJK2</accession>
<comment type="caution">
    <text evidence="1">The sequence shown here is derived from an EMBL/GenBank/DDBJ whole genome shotgun (WGS) entry which is preliminary data.</text>
</comment>
<evidence type="ECO:0000313" key="1">
    <source>
        <dbReference type="EMBL" id="OFV71032.1"/>
    </source>
</evidence>
<proteinExistence type="predicted"/>
<dbReference type="STRING" id="52694.ACWI_16180"/>
<dbReference type="EMBL" id="LKEU01000027">
    <property type="protein sequence ID" value="OFV71032.1"/>
    <property type="molecule type" value="Genomic_DNA"/>
</dbReference>
<reference evidence="1 2" key="1">
    <citation type="submission" date="2015-09" db="EMBL/GenBank/DDBJ databases">
        <title>Genome sequence of Acetobacterium wieringae DSM 1911.</title>
        <authorList>
            <person name="Poehlein A."/>
            <person name="Bengelsdorf F.R."/>
            <person name="Schiel-Bengelsdorf B."/>
            <person name="Duerre P."/>
            <person name="Daniel R."/>
        </authorList>
    </citation>
    <scope>NUCLEOTIDE SEQUENCE [LARGE SCALE GENOMIC DNA]</scope>
    <source>
        <strain evidence="1 2">DSM 1911</strain>
    </source>
</reference>
<organism evidence="1 2">
    <name type="scientific">Acetobacterium wieringae</name>
    <dbReference type="NCBI Taxonomy" id="52694"/>
    <lineage>
        <taxon>Bacteria</taxon>
        <taxon>Bacillati</taxon>
        <taxon>Bacillota</taxon>
        <taxon>Clostridia</taxon>
        <taxon>Eubacteriales</taxon>
        <taxon>Eubacteriaceae</taxon>
        <taxon>Acetobacterium</taxon>
    </lineage>
</organism>
<sequence length="127" mass="13965">MGLVLSISMLFMLTACGESTPVEALVISDDFYESATEIGSVEQPAKLSVGDTIYGSISLIESPKGMKYQAKWLLDSKEIMVDEKAMETDQRGVLIFPLEADKVAVGMLKLQILYKDEVLAEKEVLVE</sequence>
<dbReference type="Proteomes" id="UP000176244">
    <property type="component" value="Unassembled WGS sequence"/>
</dbReference>
<name>A0A1F2PJK2_9FIRM</name>
<evidence type="ECO:0000313" key="2">
    <source>
        <dbReference type="Proteomes" id="UP000176244"/>
    </source>
</evidence>
<protein>
    <submittedName>
        <fullName evidence="1">Uncharacterized protein</fullName>
    </submittedName>
</protein>
<gene>
    <name evidence="1" type="ORF">ACWI_16180</name>
</gene>